<protein>
    <submittedName>
        <fullName evidence="2">Uncharacterized protein</fullName>
    </submittedName>
</protein>
<feature type="transmembrane region" description="Helical" evidence="1">
    <location>
        <begin position="37"/>
        <end position="58"/>
    </location>
</feature>
<dbReference type="Proteomes" id="UP000247681">
    <property type="component" value="Unassembled WGS sequence"/>
</dbReference>
<keyword evidence="1" id="KW-0472">Membrane</keyword>
<feature type="transmembrane region" description="Helical" evidence="1">
    <location>
        <begin position="70"/>
        <end position="93"/>
    </location>
</feature>
<name>A0A2V4C437_9FLAO</name>
<dbReference type="EMBL" id="QJHL01000003">
    <property type="protein sequence ID" value="PXY44690.1"/>
    <property type="molecule type" value="Genomic_DNA"/>
</dbReference>
<accession>A0A2V4C437</accession>
<dbReference type="AlphaFoldDB" id="A0A2V4C437"/>
<sequence length="132" mass="14887">MKVQNPVLKSLFCATAATLTFFIIASSVSESFNQTMGIIIGVPITFIGTFVYCFLLIFLEQVKVIAPNFVCRFSVPFSFCCIASVLYCIFNDIEIVDHFQQFSFTAYWLELSTPFLVFFITHITIAGVFSVK</sequence>
<proteinExistence type="predicted"/>
<dbReference type="RefSeq" id="WP_110347412.1">
    <property type="nucleotide sequence ID" value="NZ_QJHL01000003.1"/>
</dbReference>
<keyword evidence="3" id="KW-1185">Reference proteome</keyword>
<evidence type="ECO:0000256" key="1">
    <source>
        <dbReference type="SAM" id="Phobius"/>
    </source>
</evidence>
<reference evidence="2 3" key="1">
    <citation type="submission" date="2018-05" db="EMBL/GenBank/DDBJ databases">
        <title>Flavobacterium sp. strain IMCC34758, incomplete genome.</title>
        <authorList>
            <person name="Joung Y."/>
        </authorList>
    </citation>
    <scope>NUCLEOTIDE SEQUENCE [LARGE SCALE GENOMIC DNA]</scope>
    <source>
        <strain evidence="2 3">IMCC34758</strain>
    </source>
</reference>
<dbReference type="OrthoDB" id="9885574at2"/>
<keyword evidence="1" id="KW-0812">Transmembrane</keyword>
<evidence type="ECO:0000313" key="3">
    <source>
        <dbReference type="Proteomes" id="UP000247681"/>
    </source>
</evidence>
<gene>
    <name evidence="2" type="ORF">DMB68_14640</name>
</gene>
<feature type="transmembrane region" description="Helical" evidence="1">
    <location>
        <begin position="113"/>
        <end position="131"/>
    </location>
</feature>
<organism evidence="2 3">
    <name type="scientific">Flavobacterium hydrophilum</name>
    <dbReference type="NCBI Taxonomy" id="2211445"/>
    <lineage>
        <taxon>Bacteria</taxon>
        <taxon>Pseudomonadati</taxon>
        <taxon>Bacteroidota</taxon>
        <taxon>Flavobacteriia</taxon>
        <taxon>Flavobacteriales</taxon>
        <taxon>Flavobacteriaceae</taxon>
        <taxon>Flavobacterium</taxon>
    </lineage>
</organism>
<comment type="caution">
    <text evidence="2">The sequence shown here is derived from an EMBL/GenBank/DDBJ whole genome shotgun (WGS) entry which is preliminary data.</text>
</comment>
<keyword evidence="1" id="KW-1133">Transmembrane helix</keyword>
<evidence type="ECO:0000313" key="2">
    <source>
        <dbReference type="EMBL" id="PXY44690.1"/>
    </source>
</evidence>